<evidence type="ECO:0000313" key="12">
    <source>
        <dbReference type="Proteomes" id="UP000051952"/>
    </source>
</evidence>
<keyword evidence="8" id="KW-0675">Receptor</keyword>
<keyword evidence="6" id="KW-1133">Transmembrane helix</keyword>
<evidence type="ECO:0000313" key="11">
    <source>
        <dbReference type="EMBL" id="CUE62385.1"/>
    </source>
</evidence>
<evidence type="ECO:0000256" key="6">
    <source>
        <dbReference type="ARBA" id="ARBA00022989"/>
    </source>
</evidence>
<feature type="chain" id="PRO_5006621397" evidence="10">
    <location>
        <begin position="30"/>
        <end position="1135"/>
    </location>
</feature>
<name>A0A0S4IKB3_BODSA</name>
<keyword evidence="4 10" id="KW-0732">Signal</keyword>
<evidence type="ECO:0000256" key="1">
    <source>
        <dbReference type="ARBA" id="ARBA00004167"/>
    </source>
</evidence>
<keyword evidence="12" id="KW-1185">Reference proteome</keyword>
<keyword evidence="5" id="KW-0677">Repeat</keyword>
<evidence type="ECO:0000256" key="8">
    <source>
        <dbReference type="ARBA" id="ARBA00023170"/>
    </source>
</evidence>
<protein>
    <submittedName>
        <fullName evidence="11">GP46-like surface antigen, putative</fullName>
    </submittedName>
</protein>
<evidence type="ECO:0000256" key="9">
    <source>
        <dbReference type="ARBA" id="ARBA00023180"/>
    </source>
</evidence>
<dbReference type="Proteomes" id="UP000051952">
    <property type="component" value="Unassembled WGS sequence"/>
</dbReference>
<dbReference type="InterPro" id="IPR032675">
    <property type="entry name" value="LRR_dom_sf"/>
</dbReference>
<keyword evidence="3" id="KW-0812">Transmembrane</keyword>
<keyword evidence="9" id="KW-0325">Glycoprotein</keyword>
<feature type="non-terminal residue" evidence="11">
    <location>
        <position position="1135"/>
    </location>
</feature>
<dbReference type="SUPFAM" id="SSF52058">
    <property type="entry name" value="L domain-like"/>
    <property type="match status" value="1"/>
</dbReference>
<gene>
    <name evidence="11" type="ORF">BSAL_49965</name>
</gene>
<evidence type="ECO:0000256" key="2">
    <source>
        <dbReference type="ARBA" id="ARBA00022614"/>
    </source>
</evidence>
<reference evidence="12" key="1">
    <citation type="submission" date="2015-09" db="EMBL/GenBank/DDBJ databases">
        <authorList>
            <consortium name="Pathogen Informatics"/>
        </authorList>
    </citation>
    <scope>NUCLEOTIDE SEQUENCE [LARGE SCALE GENOMIC DNA]</scope>
    <source>
        <strain evidence="12">Lake Konstanz</strain>
    </source>
</reference>
<comment type="subcellular location">
    <subcellularLocation>
        <location evidence="1">Membrane</location>
        <topology evidence="1">Single-pass membrane protein</topology>
    </subcellularLocation>
</comment>
<evidence type="ECO:0000256" key="5">
    <source>
        <dbReference type="ARBA" id="ARBA00022737"/>
    </source>
</evidence>
<accession>A0A0S4IKB3</accession>
<sequence length="1135" mass="120522">MAPFHTRRVNVAFIFTTLLLLLLPLIVLAIDNNIINDHAHIEYAEERPQNKNHNKIVQSAPAPTTTTGAAATTTTTLKDSSTIHAALMNIYNSCNGTSWTSATNWGSTTASYCTWAGVTCSGSNNAGPGVLALQLNFGLKCNPFPWSQLGGDLGAGLFVLDVSGNPNIAGALADSLPTDMPVLQSLNLGGTSVSGTLPAAFGAVTSPWRTTLEILTLTAAVHLQGTIPATWSEFQAIQQLNLNGLSMVFGTYDAVPLPQGTQVSFASDASFTSVFVLENNDVDVTVDESTTSITNVTDDDVIDGHLPLGLYVSQGLTNLRFGTNNSFTIGTDSLFAGLDGDAEDNCLLLFSSVNITATALFVDPNSAYVSHYMYFDEALTPCLLTPAQLASGQVLIQMSFVAQASSGGSLIFTFIAIGQQQPEILQFDFVPIYNLSTSTILACTTFSSNGGPTMDHSSTMYVAWNEVTLVTTSLIDGTVAKSSFHGNVLINASIAEGYQVINVYAIIEALSDALPPSIVTASQNPDATCTMNLDPAGNAAFISCSTDNPYVWGTCNSCLASQVSQPSSSAPPCRECFTLPHDSGLVQLLASSSFSPSSSSPSSCFWTGSLVVNEGQATLSIPTNTIPCMVMSYQSLLIATVAAQPASNDHWKSFLLPLVADGQATEVATCPVLFVLPQGTTLCAEITQDNSPPGSVFYSLMTLPEGNPACGSPGAGGGCVLWTRVDRLSNGGGGSSNSGEFPPTAIVVHTPVTTTEFPVFFNETATGEYEWPMVNVTGFVKEFASLFTADVDAQQVTNITITTSGSVVQEMKFWTSNGLSLAFQLILFGCRSDIAGVLGVSGVSTAVTSIEECAQGPEFVLALLEVRAEGGDARTPSSPIYYNYTMRTPDTWTTPSMQPLPPGAFALSLEYLWLAATQSAADAGILPVSTALTFQLQSDASVCTTTEWLPIGGAFCASVSASSSPAPVFDRFVTLLLSAFSSTPTATSGPANVATSATSPFFFYTERCRCRHSPSVHGVDVPVAVRRISLHRHRVDSYWRCLLRFCELVLIAGTGVRSFCDVVTVCVFFHTNSNFRASKRRYKRHVTGQSHRWPTDCCVRGNFSDCSRAAVAHFDAERICSKRNIIYSIPQQCCI</sequence>
<dbReference type="EMBL" id="CYKH01000031">
    <property type="protein sequence ID" value="CUE62385.1"/>
    <property type="molecule type" value="Genomic_DNA"/>
</dbReference>
<dbReference type="VEuPathDB" id="TriTrypDB:BSAL_49965"/>
<dbReference type="AlphaFoldDB" id="A0A0S4IKB3"/>
<dbReference type="OrthoDB" id="676979at2759"/>
<evidence type="ECO:0000256" key="3">
    <source>
        <dbReference type="ARBA" id="ARBA00022692"/>
    </source>
</evidence>
<dbReference type="GO" id="GO:0016020">
    <property type="term" value="C:membrane"/>
    <property type="evidence" value="ECO:0007669"/>
    <property type="project" value="UniProtKB-SubCell"/>
</dbReference>
<evidence type="ECO:0000256" key="10">
    <source>
        <dbReference type="SAM" id="SignalP"/>
    </source>
</evidence>
<organism evidence="11 12">
    <name type="scientific">Bodo saltans</name>
    <name type="common">Flagellated protozoan</name>
    <dbReference type="NCBI Taxonomy" id="75058"/>
    <lineage>
        <taxon>Eukaryota</taxon>
        <taxon>Discoba</taxon>
        <taxon>Euglenozoa</taxon>
        <taxon>Kinetoplastea</taxon>
        <taxon>Metakinetoplastina</taxon>
        <taxon>Eubodonida</taxon>
        <taxon>Bodonidae</taxon>
        <taxon>Bodo</taxon>
    </lineage>
</organism>
<evidence type="ECO:0000256" key="7">
    <source>
        <dbReference type="ARBA" id="ARBA00023136"/>
    </source>
</evidence>
<dbReference type="PANTHER" id="PTHR27000">
    <property type="entry name" value="LEUCINE-RICH REPEAT RECEPTOR-LIKE PROTEIN KINASE FAMILY PROTEIN-RELATED"/>
    <property type="match status" value="1"/>
</dbReference>
<proteinExistence type="predicted"/>
<keyword evidence="2" id="KW-0433">Leucine-rich repeat</keyword>
<feature type="signal peptide" evidence="10">
    <location>
        <begin position="1"/>
        <end position="29"/>
    </location>
</feature>
<keyword evidence="7" id="KW-0472">Membrane</keyword>
<dbReference type="Gene3D" id="3.80.10.10">
    <property type="entry name" value="Ribonuclease Inhibitor"/>
    <property type="match status" value="1"/>
</dbReference>
<evidence type="ECO:0000256" key="4">
    <source>
        <dbReference type="ARBA" id="ARBA00022729"/>
    </source>
</evidence>